<dbReference type="Proteomes" id="UP000503447">
    <property type="component" value="Chromosome"/>
</dbReference>
<proteinExistence type="predicted"/>
<dbReference type="KEGG" id="ftj:FTUN_0672"/>
<dbReference type="AlphaFoldDB" id="A0A6M5YGL5"/>
<keyword evidence="3" id="KW-1185">Reference proteome</keyword>
<reference evidence="3" key="1">
    <citation type="submission" date="2020-05" db="EMBL/GenBank/DDBJ databases">
        <title>Frigoriglobus tundricola gen. nov., sp. nov., a psychrotolerant cellulolytic planctomycete of the family Gemmataceae with two divergent copies of 16S rRNA gene.</title>
        <authorList>
            <person name="Kulichevskaya I.S."/>
            <person name="Ivanova A.A."/>
            <person name="Naumoff D.G."/>
            <person name="Beletsky A.V."/>
            <person name="Rijpstra W.I.C."/>
            <person name="Sinninghe Damste J.S."/>
            <person name="Mardanov A.V."/>
            <person name="Ravin N.V."/>
            <person name="Dedysh S.N."/>
        </authorList>
    </citation>
    <scope>NUCLEOTIDE SEQUENCE [LARGE SCALE GENOMIC DNA]</scope>
    <source>
        <strain evidence="3">PL17</strain>
    </source>
</reference>
<feature type="region of interest" description="Disordered" evidence="1">
    <location>
        <begin position="1"/>
        <end position="23"/>
    </location>
</feature>
<protein>
    <submittedName>
        <fullName evidence="2">Uncharacterized protein</fullName>
    </submittedName>
</protein>
<evidence type="ECO:0000313" key="3">
    <source>
        <dbReference type="Proteomes" id="UP000503447"/>
    </source>
</evidence>
<accession>A0A6M5YGL5</accession>
<evidence type="ECO:0000313" key="2">
    <source>
        <dbReference type="EMBL" id="QJW93167.1"/>
    </source>
</evidence>
<evidence type="ECO:0000256" key="1">
    <source>
        <dbReference type="SAM" id="MobiDB-lite"/>
    </source>
</evidence>
<gene>
    <name evidence="2" type="ORF">FTUN_0672</name>
</gene>
<dbReference type="EMBL" id="CP053452">
    <property type="protein sequence ID" value="QJW93167.1"/>
    <property type="molecule type" value="Genomic_DNA"/>
</dbReference>
<name>A0A6M5YGL5_9BACT</name>
<sequence length="45" mass="4943">MVGGARATRGRHPAPEPKSARGTRVSLLRHVFLKFPRAESARADM</sequence>
<organism evidence="2 3">
    <name type="scientific">Frigoriglobus tundricola</name>
    <dbReference type="NCBI Taxonomy" id="2774151"/>
    <lineage>
        <taxon>Bacteria</taxon>
        <taxon>Pseudomonadati</taxon>
        <taxon>Planctomycetota</taxon>
        <taxon>Planctomycetia</taxon>
        <taxon>Gemmatales</taxon>
        <taxon>Gemmataceae</taxon>
        <taxon>Frigoriglobus</taxon>
    </lineage>
</organism>